<dbReference type="GO" id="GO:0005524">
    <property type="term" value="F:ATP binding"/>
    <property type="evidence" value="ECO:0007669"/>
    <property type="project" value="UniProtKB-KW"/>
</dbReference>
<dbReference type="SUPFAM" id="SSF53613">
    <property type="entry name" value="Ribokinase-like"/>
    <property type="match status" value="1"/>
</dbReference>
<evidence type="ECO:0000256" key="1">
    <source>
        <dbReference type="ARBA" id="ARBA00022741"/>
    </source>
</evidence>
<dbReference type="PANTHER" id="PTHR12592:SF0">
    <property type="entry name" value="ATP-DEPENDENT (S)-NAD(P)H-HYDRATE DEHYDRATASE"/>
    <property type="match status" value="1"/>
</dbReference>
<dbReference type="NCBIfam" id="TIGR00196">
    <property type="entry name" value="yjeF_cterm"/>
    <property type="match status" value="1"/>
</dbReference>
<gene>
    <name evidence="6 8" type="primary">nnrD</name>
    <name evidence="8" type="ORF">D8804_03455</name>
</gene>
<keyword evidence="1 6" id="KW-0547">Nucleotide-binding</keyword>
<feature type="binding site" evidence="6">
    <location>
        <position position="218"/>
    </location>
    <ligand>
        <name>AMP</name>
        <dbReference type="ChEBI" id="CHEBI:456215"/>
    </ligand>
</feature>
<dbReference type="Proteomes" id="UP000279863">
    <property type="component" value="Unassembled WGS sequence"/>
</dbReference>
<dbReference type="GO" id="GO:0046496">
    <property type="term" value="P:nicotinamide nucleotide metabolic process"/>
    <property type="evidence" value="ECO:0007669"/>
    <property type="project" value="UniProtKB-UniRule"/>
</dbReference>
<dbReference type="Gene3D" id="3.40.1190.20">
    <property type="match status" value="1"/>
</dbReference>
<comment type="function">
    <text evidence="6">Catalyzes the dehydration of the S-form of NAD(P)HX at the expense of ADP, which is converted to AMP. Together with NAD(P)HX epimerase, which catalyzes the epimerization of the S- and R-forms, the enzyme allows the repair of both epimers of NAD(P)HX, a damaged form of NAD(P)H that is a result of enzymatic or heat-dependent hydration.</text>
</comment>
<comment type="similarity">
    <text evidence="6">Belongs to the NnrD/CARKD family.</text>
</comment>
<dbReference type="InterPro" id="IPR029056">
    <property type="entry name" value="Ribokinase-like"/>
</dbReference>
<dbReference type="PROSITE" id="PS01050">
    <property type="entry name" value="YJEF_C_2"/>
    <property type="match status" value="1"/>
</dbReference>
<dbReference type="PANTHER" id="PTHR12592">
    <property type="entry name" value="ATP-DEPENDENT (S)-NAD(P)H-HYDRATE DEHYDRATASE FAMILY MEMBER"/>
    <property type="match status" value="1"/>
</dbReference>
<dbReference type="RefSeq" id="WP_125398845.1">
    <property type="nucleotide sequence ID" value="NZ_RJVZ01000004.1"/>
</dbReference>
<organism evidence="8 9">
    <name type="scientific">Streptococcus oralis</name>
    <dbReference type="NCBI Taxonomy" id="1303"/>
    <lineage>
        <taxon>Bacteria</taxon>
        <taxon>Bacillati</taxon>
        <taxon>Bacillota</taxon>
        <taxon>Bacilli</taxon>
        <taxon>Lactobacillales</taxon>
        <taxon>Streptococcaceae</taxon>
        <taxon>Streptococcus</taxon>
    </lineage>
</organism>
<keyword evidence="3 6" id="KW-0521">NADP</keyword>
<comment type="cofactor">
    <cofactor evidence="6">
        <name>Mg(2+)</name>
        <dbReference type="ChEBI" id="CHEBI:18420"/>
    </cofactor>
</comment>
<proteinExistence type="inferred from homology"/>
<feature type="binding site" evidence="6">
    <location>
        <position position="101"/>
    </location>
    <ligand>
        <name>(6S)-NADPHX</name>
        <dbReference type="ChEBI" id="CHEBI:64076"/>
    </ligand>
</feature>
<dbReference type="HAMAP" id="MF_01965">
    <property type="entry name" value="NADHX_dehydratase"/>
    <property type="match status" value="1"/>
</dbReference>
<dbReference type="GO" id="GO:0052856">
    <property type="term" value="F:NAD(P)HX epimerase activity"/>
    <property type="evidence" value="ECO:0007669"/>
    <property type="project" value="TreeGrafter"/>
</dbReference>
<dbReference type="AlphaFoldDB" id="A0A3R9MLL6"/>
<evidence type="ECO:0000313" key="9">
    <source>
        <dbReference type="Proteomes" id="UP000279863"/>
    </source>
</evidence>
<feature type="binding site" evidence="6">
    <location>
        <position position="152"/>
    </location>
    <ligand>
        <name>(6S)-NADPHX</name>
        <dbReference type="ChEBI" id="CHEBI:64076"/>
    </ligand>
</feature>
<comment type="subunit">
    <text evidence="6">Homotetramer.</text>
</comment>
<evidence type="ECO:0000256" key="6">
    <source>
        <dbReference type="HAMAP-Rule" id="MF_01965"/>
    </source>
</evidence>
<dbReference type="PROSITE" id="PS51383">
    <property type="entry name" value="YJEF_C_3"/>
    <property type="match status" value="1"/>
</dbReference>
<keyword evidence="4 6" id="KW-0520">NAD</keyword>
<comment type="caution">
    <text evidence="8">The sequence shown here is derived from an EMBL/GenBank/DDBJ whole genome shotgun (WGS) entry which is preliminary data.</text>
</comment>
<dbReference type="GO" id="GO:0052855">
    <property type="term" value="F:ADP-dependent NAD(P)H-hydrate dehydratase activity"/>
    <property type="evidence" value="ECO:0007669"/>
    <property type="project" value="UniProtKB-UniRule"/>
</dbReference>
<keyword evidence="5 6" id="KW-0456">Lyase</keyword>
<feature type="binding site" evidence="6">
    <location>
        <begin position="188"/>
        <end position="192"/>
    </location>
    <ligand>
        <name>AMP</name>
        <dbReference type="ChEBI" id="CHEBI:456215"/>
    </ligand>
</feature>
<feature type="binding site" evidence="6">
    <location>
        <position position="40"/>
    </location>
    <ligand>
        <name>(6S)-NADPHX</name>
        <dbReference type="ChEBI" id="CHEBI:64076"/>
    </ligand>
</feature>
<dbReference type="EMBL" id="RJVZ01000004">
    <property type="protein sequence ID" value="RSK09860.1"/>
    <property type="molecule type" value="Genomic_DNA"/>
</dbReference>
<comment type="catalytic activity">
    <reaction evidence="6">
        <text>(6S)-NADHX + ADP = AMP + phosphate + NADH + H(+)</text>
        <dbReference type="Rhea" id="RHEA:32223"/>
        <dbReference type="ChEBI" id="CHEBI:15378"/>
        <dbReference type="ChEBI" id="CHEBI:43474"/>
        <dbReference type="ChEBI" id="CHEBI:57945"/>
        <dbReference type="ChEBI" id="CHEBI:64074"/>
        <dbReference type="ChEBI" id="CHEBI:456215"/>
        <dbReference type="ChEBI" id="CHEBI:456216"/>
        <dbReference type="EC" id="4.2.1.136"/>
    </reaction>
</comment>
<evidence type="ECO:0000256" key="4">
    <source>
        <dbReference type="ARBA" id="ARBA00023027"/>
    </source>
</evidence>
<evidence type="ECO:0000256" key="3">
    <source>
        <dbReference type="ARBA" id="ARBA00022857"/>
    </source>
</evidence>
<dbReference type="InterPro" id="IPR017953">
    <property type="entry name" value="Carbohydrate_kinase_pred_CS"/>
</dbReference>
<dbReference type="Pfam" id="PF01256">
    <property type="entry name" value="Carb_kinase"/>
    <property type="match status" value="1"/>
</dbReference>
<feature type="domain" description="YjeF C-terminal" evidence="7">
    <location>
        <begin position="5"/>
        <end position="278"/>
    </location>
</feature>
<dbReference type="EC" id="4.2.1.136" evidence="6"/>
<comment type="catalytic activity">
    <reaction evidence="6">
        <text>(6S)-NADPHX + ADP = AMP + phosphate + NADPH + H(+)</text>
        <dbReference type="Rhea" id="RHEA:32235"/>
        <dbReference type="ChEBI" id="CHEBI:15378"/>
        <dbReference type="ChEBI" id="CHEBI:43474"/>
        <dbReference type="ChEBI" id="CHEBI:57783"/>
        <dbReference type="ChEBI" id="CHEBI:64076"/>
        <dbReference type="ChEBI" id="CHEBI:456215"/>
        <dbReference type="ChEBI" id="CHEBI:456216"/>
        <dbReference type="EC" id="4.2.1.136"/>
    </reaction>
</comment>
<name>A0A3R9MLL6_STROR</name>
<reference evidence="8 9" key="1">
    <citation type="submission" date="2018-11" db="EMBL/GenBank/DDBJ databases">
        <title>Species Designations Belie Phenotypic and Genotypic Heterogeneity in Oral Streptococci.</title>
        <authorList>
            <person name="Velsko I."/>
        </authorList>
    </citation>
    <scope>NUCLEOTIDE SEQUENCE [LARGE SCALE GENOMIC DNA]</scope>
    <source>
        <strain evidence="8 9">BCA1</strain>
    </source>
</reference>
<accession>A0A3R9MLL6</accession>
<protein>
    <recommendedName>
        <fullName evidence="6">ADP-dependent (S)-NAD(P)H-hydrate dehydratase</fullName>
        <ecNumber evidence="6">4.2.1.136</ecNumber>
    </recommendedName>
    <alternativeName>
        <fullName evidence="6">ADP-dependent NAD(P)HX dehydratase</fullName>
    </alternativeName>
</protein>
<dbReference type="InterPro" id="IPR000631">
    <property type="entry name" value="CARKD"/>
</dbReference>
<dbReference type="CDD" id="cd01171">
    <property type="entry name" value="YXKO-related"/>
    <property type="match status" value="1"/>
</dbReference>
<evidence type="ECO:0000256" key="2">
    <source>
        <dbReference type="ARBA" id="ARBA00022840"/>
    </source>
</evidence>
<evidence type="ECO:0000259" key="7">
    <source>
        <dbReference type="PROSITE" id="PS51383"/>
    </source>
</evidence>
<feature type="binding site" evidence="6">
    <location>
        <position position="219"/>
    </location>
    <ligand>
        <name>(6S)-NADPHX</name>
        <dbReference type="ChEBI" id="CHEBI:64076"/>
    </ligand>
</feature>
<evidence type="ECO:0000313" key="8">
    <source>
        <dbReference type="EMBL" id="RSK09860.1"/>
    </source>
</evidence>
<keyword evidence="2 6" id="KW-0067">ATP-binding</keyword>
<evidence type="ECO:0000256" key="5">
    <source>
        <dbReference type="ARBA" id="ARBA00023239"/>
    </source>
</evidence>
<dbReference type="GO" id="GO:0110051">
    <property type="term" value="P:metabolite repair"/>
    <property type="evidence" value="ECO:0007669"/>
    <property type="project" value="TreeGrafter"/>
</dbReference>
<sequence length="283" mass="30550">MKVIDQALLEKVIIERPRHSHKGDYGRLLLLGGTYPYGGAIIMSAIAAVKSGAGLVTVGTDKENIPALHSHLPEAMAFSIKDKASLKEQIEKAEVVLLGPGLREDAFGEELVNRVFDSLRRDQILIADGGALGILAKGQLPFPSSQVILTPHQKEWERLSGTALEHQNTEMTARALASFPQGMILVEKGPATRIWQAGQSDCYQLQVGGPYQATGGMGDTLAGMIAGFAGQFHQASLYERVVVATHLHSAIAQELAQEHYVVLPSQISCEIPKTMKKIPQKGN</sequence>